<dbReference type="AlphaFoldDB" id="A0A239ASY4"/>
<dbReference type="RefSeq" id="WP_089222335.1">
    <property type="nucleotide sequence ID" value="NZ_FZOF01000002.1"/>
</dbReference>
<dbReference type="GO" id="GO:0008658">
    <property type="term" value="F:penicillin binding"/>
    <property type="evidence" value="ECO:0007669"/>
    <property type="project" value="InterPro"/>
</dbReference>
<keyword evidence="4" id="KW-1185">Reference proteome</keyword>
<sequence>MRRGVKLGIVATLTAGLVGTAGYGAYNIYDSLSGGGGFSAAAAPAETGPPTAAEVKKTAADFLAAWAKGDTTAAGALTNDASTASADLAAYRQDAHVARVRLTPGTAQGDVVPFKVVASLSYKGKTSTWTYSSKLTVFRGETTHRPLVDWQPAVMHPKLTEGQSLETGEATSPPVDVVDRNGKVLDADDYPSLASVLPQLRERYGAKLSGGKPGIETWVNGGDGPGQTLHVIAEGTPAKLPTTLDARAQKAAEQAVKNKSQSSVAAVKASTGEILAFANNPSSDNNNAFNAQVAPGSTFKVVTATALLEKGVTPGTPAPCPATANHDNGKMFHNVESSSDPSATFQRDFAISCNTGFIKLAGRLDESSVPSVAKRYYGFGQTWNVGVPAWDGRVPGGPGDEMTEEMIGQGQIQMSPLNMASIAATVQNGVFRQPRLVAADMIEGPLAKAGSGLPSGVRGNLKSMMRLTASSGTAAGAMRGVYGDVGAKTGSAEVGGQEQPNGWFVAYRGDVAAGGMVLEGGHGGDSAGPIVASVLKASS</sequence>
<dbReference type="Proteomes" id="UP000198280">
    <property type="component" value="Unassembled WGS sequence"/>
</dbReference>
<reference evidence="3 4" key="1">
    <citation type="submission" date="2017-06" db="EMBL/GenBank/DDBJ databases">
        <authorList>
            <person name="Kim H.J."/>
            <person name="Triplett B.A."/>
        </authorList>
    </citation>
    <scope>NUCLEOTIDE SEQUENCE [LARGE SCALE GENOMIC DNA]</scope>
    <source>
        <strain evidence="3 4">CGMCC 4.1858</strain>
    </source>
</reference>
<dbReference type="GO" id="GO:0071555">
    <property type="term" value="P:cell wall organization"/>
    <property type="evidence" value="ECO:0007669"/>
    <property type="project" value="TreeGrafter"/>
</dbReference>
<proteinExistence type="predicted"/>
<dbReference type="GO" id="GO:0046677">
    <property type="term" value="P:response to antibiotic"/>
    <property type="evidence" value="ECO:0007669"/>
    <property type="project" value="InterPro"/>
</dbReference>
<dbReference type="GO" id="GO:0071972">
    <property type="term" value="F:peptidoglycan L,D-transpeptidase activity"/>
    <property type="evidence" value="ECO:0007669"/>
    <property type="project" value="TreeGrafter"/>
</dbReference>
<dbReference type="Gene3D" id="3.40.710.10">
    <property type="entry name" value="DD-peptidase/beta-lactamase superfamily"/>
    <property type="match status" value="1"/>
</dbReference>
<dbReference type="PANTHER" id="PTHR30627:SF24">
    <property type="entry name" value="PENICILLIN-BINDING PROTEIN 4B"/>
    <property type="match status" value="1"/>
</dbReference>
<gene>
    <name evidence="3" type="ORF">SAMN05216252_102156</name>
</gene>
<organism evidence="3 4">
    <name type="scientific">Actinacidiphila glaucinigra</name>
    <dbReference type="NCBI Taxonomy" id="235986"/>
    <lineage>
        <taxon>Bacteria</taxon>
        <taxon>Bacillati</taxon>
        <taxon>Actinomycetota</taxon>
        <taxon>Actinomycetes</taxon>
        <taxon>Kitasatosporales</taxon>
        <taxon>Streptomycetaceae</taxon>
        <taxon>Actinacidiphila</taxon>
    </lineage>
</organism>
<evidence type="ECO:0000259" key="2">
    <source>
        <dbReference type="Pfam" id="PF05223"/>
    </source>
</evidence>
<evidence type="ECO:0000313" key="4">
    <source>
        <dbReference type="Proteomes" id="UP000198280"/>
    </source>
</evidence>
<dbReference type="InterPro" id="IPR007887">
    <property type="entry name" value="MecA_N"/>
</dbReference>
<dbReference type="EMBL" id="FZOF01000002">
    <property type="protein sequence ID" value="SNR98815.1"/>
    <property type="molecule type" value="Genomic_DNA"/>
</dbReference>
<dbReference type="GO" id="GO:0005886">
    <property type="term" value="C:plasma membrane"/>
    <property type="evidence" value="ECO:0007669"/>
    <property type="project" value="TreeGrafter"/>
</dbReference>
<dbReference type="InterPro" id="IPR050515">
    <property type="entry name" value="Beta-lactam/transpept"/>
</dbReference>
<dbReference type="Pfam" id="PF00905">
    <property type="entry name" value="Transpeptidase"/>
    <property type="match status" value="1"/>
</dbReference>
<evidence type="ECO:0000259" key="1">
    <source>
        <dbReference type="Pfam" id="PF00905"/>
    </source>
</evidence>
<dbReference type="PANTHER" id="PTHR30627">
    <property type="entry name" value="PEPTIDOGLYCAN D,D-TRANSPEPTIDASE"/>
    <property type="match status" value="1"/>
</dbReference>
<protein>
    <submittedName>
        <fullName evidence="3">NTF2-like N-terminal transpeptidase domain-containing protein</fullName>
    </submittedName>
</protein>
<evidence type="ECO:0000313" key="3">
    <source>
        <dbReference type="EMBL" id="SNR98815.1"/>
    </source>
</evidence>
<accession>A0A239ASY4</accession>
<dbReference type="InterPro" id="IPR001460">
    <property type="entry name" value="PCN-bd_Tpept"/>
</dbReference>
<feature type="domain" description="Penicillin-binding protein transpeptidase" evidence="1">
    <location>
        <begin position="264"/>
        <end position="535"/>
    </location>
</feature>
<name>A0A239ASY4_9ACTN</name>
<dbReference type="InterPro" id="IPR012338">
    <property type="entry name" value="Beta-lactam/transpept-like"/>
</dbReference>
<dbReference type="OrthoDB" id="5241017at2"/>
<feature type="domain" description="NTF2-like N-terminal transpeptidase" evidence="2">
    <location>
        <begin position="56"/>
        <end position="163"/>
    </location>
</feature>
<dbReference type="Pfam" id="PF05223">
    <property type="entry name" value="MecA_N"/>
    <property type="match status" value="1"/>
</dbReference>
<dbReference type="SUPFAM" id="SSF56601">
    <property type="entry name" value="beta-lactamase/transpeptidase-like"/>
    <property type="match status" value="1"/>
</dbReference>